<keyword evidence="1" id="KW-0812">Transmembrane</keyword>
<gene>
    <name evidence="2" type="ORF">SDC9_144586</name>
</gene>
<comment type="caution">
    <text evidence="2">The sequence shown here is derived from an EMBL/GenBank/DDBJ whole genome shotgun (WGS) entry which is preliminary data.</text>
</comment>
<dbReference type="AlphaFoldDB" id="A0A645E9C0"/>
<keyword evidence="1" id="KW-1133">Transmembrane helix</keyword>
<proteinExistence type="predicted"/>
<evidence type="ECO:0000313" key="2">
    <source>
        <dbReference type="EMBL" id="MPM97413.1"/>
    </source>
</evidence>
<dbReference type="EMBL" id="VSSQ01043698">
    <property type="protein sequence ID" value="MPM97413.1"/>
    <property type="molecule type" value="Genomic_DNA"/>
</dbReference>
<accession>A0A645E9C0</accession>
<reference evidence="2" key="1">
    <citation type="submission" date="2019-08" db="EMBL/GenBank/DDBJ databases">
        <authorList>
            <person name="Kucharzyk K."/>
            <person name="Murdoch R.W."/>
            <person name="Higgins S."/>
            <person name="Loffler F."/>
        </authorList>
    </citation>
    <scope>NUCLEOTIDE SEQUENCE</scope>
</reference>
<evidence type="ECO:0000256" key="1">
    <source>
        <dbReference type="SAM" id="Phobius"/>
    </source>
</evidence>
<protein>
    <submittedName>
        <fullName evidence="2">Uncharacterized protein</fullName>
    </submittedName>
</protein>
<keyword evidence="1" id="KW-0472">Membrane</keyword>
<feature type="transmembrane region" description="Helical" evidence="1">
    <location>
        <begin position="32"/>
        <end position="64"/>
    </location>
</feature>
<organism evidence="2">
    <name type="scientific">bioreactor metagenome</name>
    <dbReference type="NCBI Taxonomy" id="1076179"/>
    <lineage>
        <taxon>unclassified sequences</taxon>
        <taxon>metagenomes</taxon>
        <taxon>ecological metagenomes</taxon>
    </lineage>
</organism>
<name>A0A645E9C0_9ZZZZ</name>
<sequence>MDNSLLNRKYHLNEKKKIDLEYINKTISLWNIAAILVAGVIMCINLIAGVLTYTVLTVIVNLVVSARIAKKYENSK</sequence>